<dbReference type="AlphaFoldDB" id="A0A699YW21"/>
<accession>A0A699YW21</accession>
<organism evidence="1 2">
    <name type="scientific">Haematococcus lacustris</name>
    <name type="common">Green alga</name>
    <name type="synonym">Haematococcus pluvialis</name>
    <dbReference type="NCBI Taxonomy" id="44745"/>
    <lineage>
        <taxon>Eukaryota</taxon>
        <taxon>Viridiplantae</taxon>
        <taxon>Chlorophyta</taxon>
        <taxon>core chlorophytes</taxon>
        <taxon>Chlorophyceae</taxon>
        <taxon>CS clade</taxon>
        <taxon>Chlamydomonadales</taxon>
        <taxon>Haematococcaceae</taxon>
        <taxon>Haematococcus</taxon>
    </lineage>
</organism>
<dbReference type="EMBL" id="BLLF01000726">
    <property type="protein sequence ID" value="GFH14437.1"/>
    <property type="molecule type" value="Genomic_DNA"/>
</dbReference>
<sequence>MGRPNPPKLQAAVSFWHGPSLEQFGNHASVADALRGLPPKALQALYCRASQRLEHLPSAVVSTVPGSLVMVKLPGPRGVLGYELEATKTTT</sequence>
<keyword evidence="2" id="KW-1185">Reference proteome</keyword>
<name>A0A699YW21_HAELA</name>
<evidence type="ECO:0000313" key="1">
    <source>
        <dbReference type="EMBL" id="GFH14437.1"/>
    </source>
</evidence>
<evidence type="ECO:0000313" key="2">
    <source>
        <dbReference type="Proteomes" id="UP000485058"/>
    </source>
</evidence>
<gene>
    <name evidence="1" type="ORF">HaLaN_10493</name>
</gene>
<protein>
    <submittedName>
        <fullName evidence="1">Uncharacterized protein</fullName>
    </submittedName>
</protein>
<comment type="caution">
    <text evidence="1">The sequence shown here is derived from an EMBL/GenBank/DDBJ whole genome shotgun (WGS) entry which is preliminary data.</text>
</comment>
<dbReference type="Proteomes" id="UP000485058">
    <property type="component" value="Unassembled WGS sequence"/>
</dbReference>
<proteinExistence type="predicted"/>
<reference evidence="1 2" key="1">
    <citation type="submission" date="2020-02" db="EMBL/GenBank/DDBJ databases">
        <title>Draft genome sequence of Haematococcus lacustris strain NIES-144.</title>
        <authorList>
            <person name="Morimoto D."/>
            <person name="Nakagawa S."/>
            <person name="Yoshida T."/>
            <person name="Sawayama S."/>
        </authorList>
    </citation>
    <scope>NUCLEOTIDE SEQUENCE [LARGE SCALE GENOMIC DNA]</scope>
    <source>
        <strain evidence="1 2">NIES-144</strain>
    </source>
</reference>